<gene>
    <name evidence="1" type="ORF">E1750_13465</name>
</gene>
<dbReference type="KEGG" id="fnk:E1750_13465"/>
<dbReference type="EMBL" id="CP037933">
    <property type="protein sequence ID" value="QBN19768.1"/>
    <property type="molecule type" value="Genomic_DNA"/>
</dbReference>
<proteinExistence type="predicted"/>
<keyword evidence="2" id="KW-1185">Reference proteome</keyword>
<dbReference type="Proteomes" id="UP000291124">
    <property type="component" value="Chromosome"/>
</dbReference>
<dbReference type="Pfam" id="PF13289">
    <property type="entry name" value="SIR2_2"/>
    <property type="match status" value="1"/>
</dbReference>
<evidence type="ECO:0000313" key="2">
    <source>
        <dbReference type="Proteomes" id="UP000291124"/>
    </source>
</evidence>
<reference evidence="2" key="1">
    <citation type="submission" date="2019-03" db="EMBL/GenBank/DDBJ databases">
        <title>Flavobacterium sp.</title>
        <authorList>
            <person name="Kim H."/>
        </authorList>
    </citation>
    <scope>NUCLEOTIDE SEQUENCE [LARGE SCALE GENOMIC DNA]</scope>
    <source>
        <strain evidence="2">GS13</strain>
    </source>
</reference>
<accession>A0A4P6YC10</accession>
<dbReference type="SUPFAM" id="SSF52540">
    <property type="entry name" value="P-loop containing nucleoside triphosphate hydrolases"/>
    <property type="match status" value="1"/>
</dbReference>
<dbReference type="RefSeq" id="WP_133277284.1">
    <property type="nucleotide sequence ID" value="NZ_CP037933.1"/>
</dbReference>
<dbReference type="OrthoDB" id="1688888at2"/>
<organism evidence="1 2">
    <name type="scientific">Flavobacterium nackdongense</name>
    <dbReference type="NCBI Taxonomy" id="2547394"/>
    <lineage>
        <taxon>Bacteria</taxon>
        <taxon>Pseudomonadati</taxon>
        <taxon>Bacteroidota</taxon>
        <taxon>Flavobacteriia</taxon>
        <taxon>Flavobacteriales</taxon>
        <taxon>Flavobacteriaceae</taxon>
        <taxon>Flavobacterium</taxon>
    </lineage>
</organism>
<protein>
    <submittedName>
        <fullName evidence="1">Uncharacterized protein</fullName>
    </submittedName>
</protein>
<dbReference type="AlphaFoldDB" id="A0A4P6YC10"/>
<dbReference type="InterPro" id="IPR027417">
    <property type="entry name" value="P-loop_NTPase"/>
</dbReference>
<evidence type="ECO:0000313" key="1">
    <source>
        <dbReference type="EMBL" id="QBN19768.1"/>
    </source>
</evidence>
<sequence length="1050" mass="123797">MDLKNDQNTIDFLEEKIFQNMYNENTILFLGAGFSYTNERNYLGTTLVNYYQETLGVDLETKDLVEFTDRASRLDTFSRQKFDQYVKSLLEKLKPEDAHLKVASMGWRQIVTTNMDLLLENAYSQIHGKTDEYKEILPIRSVAEYQKIISNDQIKYIKLNGCLSDLAKYKFVFSTQDFTDNKAFYNKVLSNFSSLTTDVSFLSIGYSFTDGISKRLLTELNKNNLKKEMKIFNVDPFPNEALIPFLEENNVITIRMTASEFFGHYDSWVKEKYTRQEKKLPKVYFNPNNNNPIQISAKLNLRLRNVLKQLHINNKENSIRAVNYYRGEEPNYSIILDNLDVHKKKLNRTILDAILSNKIENNLIPVNFIVGASGVGKTTSALRAINQLQLQHNYIAFELTEINGIRAQDLEELFNASSIENIILLADNVERHTYFKELMAFRLALSEHQFNKNISILAPIRENILEKHLRSYNYQNTHKIEANHNLTDEEINDLISKLKTHRLIIVRDKYEESKIRDKIRETYDSDPYVTMLSLIENSTLLRAITDNLNQLSPEARTAFEYTSLLFQYKIPMPASILKKIINMDWDEFKINILRIDCKGLLLHEITPPRDIKEDLVFRTKHRIISAKFIESKYKSEDKLLKGFLKIVRALNPNDEHAKIVIDLFKAIKKNRTFSQKEKLHKLYDEASIIFTTHPLFNIHYARDLQLRRGIVDLKKAAERLMLIDSTSDRKNYSITHTRGVIEFEIAKHYHKEGDTYIRDEYIDSAEEFFEIKRIMDPFSSYSYYEYLALEMWKVQNLDLTEEDVLRQHIIIQDLFVKAYESVVENTEYIERLRAKYVKEITINQFSKAEILKHIDELYGNPDTRVLALIFKLNSLEYGIFDFGNKFLVNHTAEDVIDELSNYHHLDTVEKALFDYHSKRLYNVDSRMALNNFNPEKFEENNFFKYHYYSYIKECYNKQFSYANKHLIALKKEFKYLNPSLQEIWIDQETENEMTFVGLIKEISNYKIYIASLGSDFYRFKSEIEIMKGQYYYCKLVFTVRGIRVEIIGKQ</sequence>
<name>A0A4P6YC10_9FLAO</name>